<protein>
    <submittedName>
        <fullName evidence="1">Glutamyl-Q-tRNA synthetase</fullName>
        <ecNumber evidence="1">6.1.1.-</ecNumber>
    </submittedName>
</protein>
<keyword evidence="1" id="KW-0436">Ligase</keyword>
<dbReference type="EMBL" id="UGKT01000001">
    <property type="protein sequence ID" value="STT01431.1"/>
    <property type="molecule type" value="Genomic_DNA"/>
</dbReference>
<organism evidence="1 2">
    <name type="scientific">Klebsiella pneumoniae</name>
    <dbReference type="NCBI Taxonomy" id="573"/>
    <lineage>
        <taxon>Bacteria</taxon>
        <taxon>Pseudomonadati</taxon>
        <taxon>Pseudomonadota</taxon>
        <taxon>Gammaproteobacteria</taxon>
        <taxon>Enterobacterales</taxon>
        <taxon>Enterobacteriaceae</taxon>
        <taxon>Klebsiella/Raoultella group</taxon>
        <taxon>Klebsiella</taxon>
        <taxon>Klebsiella pneumoniae complex</taxon>
    </lineage>
</organism>
<name>A0A377UVQ3_KLEPN</name>
<dbReference type="Proteomes" id="UP000255518">
    <property type="component" value="Unassembled WGS sequence"/>
</dbReference>
<gene>
    <name evidence="1" type="primary">gluQ_1</name>
    <name evidence="1" type="ORF">NCTC13443_01748</name>
</gene>
<proteinExistence type="predicted"/>
<reference evidence="1 2" key="1">
    <citation type="submission" date="2018-06" db="EMBL/GenBank/DDBJ databases">
        <authorList>
            <consortium name="Pathogen Informatics"/>
            <person name="Doyle S."/>
        </authorList>
    </citation>
    <scope>NUCLEOTIDE SEQUENCE [LARGE SCALE GENOMIC DNA]</scope>
    <source>
        <strain evidence="1 2">NCTC13443</strain>
    </source>
</reference>
<keyword evidence="1" id="KW-0030">Aminoacyl-tRNA synthetase</keyword>
<evidence type="ECO:0000313" key="2">
    <source>
        <dbReference type="Proteomes" id="UP000255518"/>
    </source>
</evidence>
<dbReference type="Gene3D" id="3.40.50.620">
    <property type="entry name" value="HUPs"/>
    <property type="match status" value="1"/>
</dbReference>
<sequence>MRQISLYQHFGWQAPDYLHLPLALMATAINSLNKTHAPALPEGDPRPEIVRALRFLNQAIPEEWQALSIDDLLAQAVANWQPAKIEHSQMAPAEL</sequence>
<evidence type="ECO:0000313" key="1">
    <source>
        <dbReference type="EMBL" id="STT01431.1"/>
    </source>
</evidence>
<dbReference type="GO" id="GO:0004812">
    <property type="term" value="F:aminoacyl-tRNA ligase activity"/>
    <property type="evidence" value="ECO:0007669"/>
    <property type="project" value="UniProtKB-KW"/>
</dbReference>
<accession>A0A377UVQ3</accession>
<dbReference type="EC" id="6.1.1.-" evidence="1"/>
<dbReference type="SUPFAM" id="SSF52374">
    <property type="entry name" value="Nucleotidylyl transferase"/>
    <property type="match status" value="1"/>
</dbReference>
<dbReference type="InterPro" id="IPR014729">
    <property type="entry name" value="Rossmann-like_a/b/a_fold"/>
</dbReference>
<dbReference type="AlphaFoldDB" id="A0A377UVQ3"/>